<sequence>MGITWDKKAIERIIGALLAAHPGFTPNYSAIAAYFGQSATYDSIQGRFRAYHKVAEEMRRDNPEPAGSRTPVRRTTGNGRVSKPSSTPKGRRTLAPLTPTKSGKTKLENGVLEAILIDEGSDCFIKRDNGGSAPFAEGPTYDTSSSRGKFESELTKKDNANTGYDVNRDFLAGLENASANLVRELGDVAQYSSELAGYAEYDDTV</sequence>
<protein>
    <submittedName>
        <fullName evidence="2">Uncharacterized protein</fullName>
    </submittedName>
</protein>
<proteinExistence type="predicted"/>
<evidence type="ECO:0000256" key="1">
    <source>
        <dbReference type="SAM" id="MobiDB-lite"/>
    </source>
</evidence>
<feature type="region of interest" description="Disordered" evidence="1">
    <location>
        <begin position="57"/>
        <end position="104"/>
    </location>
</feature>
<evidence type="ECO:0000313" key="3">
    <source>
        <dbReference type="Proteomes" id="UP000053573"/>
    </source>
</evidence>
<accession>A0A0H1B5S3</accession>
<name>A0A0H1B5S3_9EURO</name>
<dbReference type="Proteomes" id="UP000053573">
    <property type="component" value="Unassembled WGS sequence"/>
</dbReference>
<dbReference type="AlphaFoldDB" id="A0A0H1B5S3"/>
<organism evidence="2 3">
    <name type="scientific">Blastomyces silverae</name>
    <dbReference type="NCBI Taxonomy" id="2060906"/>
    <lineage>
        <taxon>Eukaryota</taxon>
        <taxon>Fungi</taxon>
        <taxon>Dikarya</taxon>
        <taxon>Ascomycota</taxon>
        <taxon>Pezizomycotina</taxon>
        <taxon>Eurotiomycetes</taxon>
        <taxon>Eurotiomycetidae</taxon>
        <taxon>Onygenales</taxon>
        <taxon>Ajellomycetaceae</taxon>
        <taxon>Blastomyces</taxon>
    </lineage>
</organism>
<dbReference type="OrthoDB" id="4828117at2759"/>
<dbReference type="EMBL" id="LDEV01003200">
    <property type="protein sequence ID" value="KLJ06307.1"/>
    <property type="molecule type" value="Genomic_DNA"/>
</dbReference>
<dbReference type="STRING" id="2060906.A0A0H1B5S3"/>
<feature type="compositionally biased region" description="Polar residues" evidence="1">
    <location>
        <begin position="73"/>
        <end position="88"/>
    </location>
</feature>
<comment type="caution">
    <text evidence="2">The sequence shown here is derived from an EMBL/GenBank/DDBJ whole genome shotgun (WGS) entry which is preliminary data.</text>
</comment>
<evidence type="ECO:0000313" key="2">
    <source>
        <dbReference type="EMBL" id="KLJ06307.1"/>
    </source>
</evidence>
<feature type="region of interest" description="Disordered" evidence="1">
    <location>
        <begin position="131"/>
        <end position="151"/>
    </location>
</feature>
<keyword evidence="3" id="KW-1185">Reference proteome</keyword>
<gene>
    <name evidence="2" type="ORF">EMPG_10291</name>
</gene>
<reference evidence="3" key="1">
    <citation type="journal article" date="2015" name="PLoS Genet.">
        <title>The dynamic genome and transcriptome of the human fungal pathogen Blastomyces and close relative Emmonsia.</title>
        <authorList>
            <person name="Munoz J.F."/>
            <person name="Gauthier G.M."/>
            <person name="Desjardins C.A."/>
            <person name="Gallo J.E."/>
            <person name="Holder J."/>
            <person name="Sullivan T.D."/>
            <person name="Marty A.J."/>
            <person name="Carmen J.C."/>
            <person name="Chen Z."/>
            <person name="Ding L."/>
            <person name="Gujja S."/>
            <person name="Magrini V."/>
            <person name="Misas E."/>
            <person name="Mitreva M."/>
            <person name="Priest M."/>
            <person name="Saif S."/>
            <person name="Whiston E.A."/>
            <person name="Young S."/>
            <person name="Zeng Q."/>
            <person name="Goldman W.E."/>
            <person name="Mardis E.R."/>
            <person name="Taylor J.W."/>
            <person name="McEwen J.G."/>
            <person name="Clay O.K."/>
            <person name="Klein B.S."/>
            <person name="Cuomo C.A."/>
        </authorList>
    </citation>
    <scope>NUCLEOTIDE SEQUENCE [LARGE SCALE GENOMIC DNA]</scope>
    <source>
        <strain evidence="3">UAMH 139</strain>
    </source>
</reference>